<evidence type="ECO:0000259" key="1">
    <source>
        <dbReference type="Pfam" id="PF04101"/>
    </source>
</evidence>
<sequence length="331" mass="35846">MIAARDTSARLDLTPDNPRKMLLAASTGGHIAQLVRLAPGLGATDDSLWVSFDSPQTRSLLRDKRTLLVPYIKPRDWRGTLKAVGQIDKALAVENFDAAVSTGAALATAALPAARRRGIPALYIESVSRVLGPSLAGRMLYHSRLAEMRTQHRSWAGGRWGLHPSVLETFSIEDRVPPEGRPLKIFVTLGTIQGYRFDTLVDALLATGLMGEDTTWQLGYTTRDDLPGRVVQDMDAASFDRALHEADVVVTHAGVGTILGLLEAGVYPVAVVRRAGRNEHVDDHQAQIAGLMNDTRIGTAVEIEDVTAQVLLEAAARRIATTDGQPAPERR</sequence>
<dbReference type="SUPFAM" id="SSF53756">
    <property type="entry name" value="UDP-Glycosyltransferase/glycogen phosphorylase"/>
    <property type="match status" value="1"/>
</dbReference>
<evidence type="ECO:0000313" key="3">
    <source>
        <dbReference type="Proteomes" id="UP000543579"/>
    </source>
</evidence>
<proteinExistence type="predicted"/>
<comment type="caution">
    <text evidence="2">The sequence shown here is derived from an EMBL/GenBank/DDBJ whole genome shotgun (WGS) entry which is preliminary data.</text>
</comment>
<dbReference type="RefSeq" id="WP_221189495.1">
    <property type="nucleotide sequence ID" value="NZ_JACHXY010000003.1"/>
</dbReference>
<dbReference type="Pfam" id="PF04101">
    <property type="entry name" value="Glyco_tran_28_C"/>
    <property type="match status" value="1"/>
</dbReference>
<dbReference type="AlphaFoldDB" id="A0A7W5CL71"/>
<reference evidence="2 3" key="1">
    <citation type="submission" date="2020-08" db="EMBL/GenBank/DDBJ databases">
        <title>Genomic Encyclopedia of Type Strains, Phase III (KMG-III): the genomes of soil and plant-associated and newly described type strains.</title>
        <authorList>
            <person name="Whitman W."/>
        </authorList>
    </citation>
    <scope>NUCLEOTIDE SEQUENCE [LARGE SCALE GENOMIC DNA]</scope>
    <source>
        <strain evidence="2 3">CECT 8356</strain>
    </source>
</reference>
<protein>
    <submittedName>
        <fullName evidence="2">UDP-N-acetylglucosamine transferase subunit ALG13</fullName>
    </submittedName>
</protein>
<dbReference type="Proteomes" id="UP000543579">
    <property type="component" value="Unassembled WGS sequence"/>
</dbReference>
<dbReference type="GO" id="GO:0016758">
    <property type="term" value="F:hexosyltransferase activity"/>
    <property type="evidence" value="ECO:0007669"/>
    <property type="project" value="InterPro"/>
</dbReference>
<dbReference type="InterPro" id="IPR007235">
    <property type="entry name" value="Glyco_trans_28_C"/>
</dbReference>
<evidence type="ECO:0000313" key="2">
    <source>
        <dbReference type="EMBL" id="MBB3158944.1"/>
    </source>
</evidence>
<name>A0A7W5CL71_9MICO</name>
<dbReference type="Gene3D" id="3.40.50.2000">
    <property type="entry name" value="Glycogen Phosphorylase B"/>
    <property type="match status" value="1"/>
</dbReference>
<keyword evidence="2" id="KW-0808">Transferase</keyword>
<dbReference type="EMBL" id="JACHXY010000003">
    <property type="protein sequence ID" value="MBB3158944.1"/>
    <property type="molecule type" value="Genomic_DNA"/>
</dbReference>
<gene>
    <name evidence="2" type="ORF">FHS07_002662</name>
</gene>
<feature type="domain" description="Glycosyl transferase family 28 C-terminal" evidence="1">
    <location>
        <begin position="240"/>
        <end position="302"/>
    </location>
</feature>
<organism evidence="2 3">
    <name type="scientific">Microbacterium proteolyticum</name>
    <dbReference type="NCBI Taxonomy" id="1572644"/>
    <lineage>
        <taxon>Bacteria</taxon>
        <taxon>Bacillati</taxon>
        <taxon>Actinomycetota</taxon>
        <taxon>Actinomycetes</taxon>
        <taxon>Micrococcales</taxon>
        <taxon>Microbacteriaceae</taxon>
        <taxon>Microbacterium</taxon>
    </lineage>
</organism>
<accession>A0A7W5CL71</accession>